<feature type="compositionally biased region" description="Basic and acidic residues" evidence="1">
    <location>
        <begin position="1604"/>
        <end position="1622"/>
    </location>
</feature>
<feature type="region of interest" description="Disordered" evidence="1">
    <location>
        <begin position="2700"/>
        <end position="2748"/>
    </location>
</feature>
<dbReference type="InterPro" id="IPR029473">
    <property type="entry name" value="MOR2-PAG1_mid"/>
</dbReference>
<feature type="compositionally biased region" description="Polar residues" evidence="1">
    <location>
        <begin position="1587"/>
        <end position="1599"/>
    </location>
</feature>
<evidence type="ECO:0000259" key="3">
    <source>
        <dbReference type="Pfam" id="PF14225"/>
    </source>
</evidence>
<dbReference type="InterPro" id="IPR025481">
    <property type="entry name" value="Cell_Morphogen_C"/>
</dbReference>
<feature type="compositionally biased region" description="Low complexity" evidence="1">
    <location>
        <begin position="981"/>
        <end position="998"/>
    </location>
</feature>
<evidence type="ECO:0000259" key="5">
    <source>
        <dbReference type="Pfam" id="PF19421"/>
    </source>
</evidence>
<feature type="compositionally biased region" description="Low complexity" evidence="1">
    <location>
        <begin position="2656"/>
        <end position="2672"/>
    </location>
</feature>
<feature type="region of interest" description="Disordered" evidence="1">
    <location>
        <begin position="1587"/>
        <end position="1623"/>
    </location>
</feature>
<feature type="region of interest" description="Disordered" evidence="1">
    <location>
        <begin position="981"/>
        <end position="1001"/>
    </location>
</feature>
<feature type="compositionally biased region" description="Acidic residues" evidence="1">
    <location>
        <begin position="2798"/>
        <end position="2818"/>
    </location>
</feature>
<feature type="domain" description="Cell morphogenesis central region" evidence="4">
    <location>
        <begin position="1855"/>
        <end position="1969"/>
    </location>
</feature>
<dbReference type="InterPro" id="IPR039867">
    <property type="entry name" value="Furry/Tao3/Mor2"/>
</dbReference>
<dbReference type="SUPFAM" id="SSF48371">
    <property type="entry name" value="ARM repeat"/>
    <property type="match status" value="2"/>
</dbReference>
<dbReference type="Pfam" id="PF14228">
    <property type="entry name" value="MOR2-PAG1_mid"/>
    <property type="match status" value="3"/>
</dbReference>
<feature type="compositionally biased region" description="Acidic residues" evidence="1">
    <location>
        <begin position="2617"/>
        <end position="2627"/>
    </location>
</feature>
<feature type="domain" description="Cell morphogenesis central region" evidence="4">
    <location>
        <begin position="1265"/>
        <end position="1433"/>
    </location>
</feature>
<organism evidence="6 7">
    <name type="scientific">Salmo salar</name>
    <name type="common">Atlantic salmon</name>
    <dbReference type="NCBI Taxonomy" id="8030"/>
    <lineage>
        <taxon>Eukaryota</taxon>
        <taxon>Metazoa</taxon>
        <taxon>Chordata</taxon>
        <taxon>Craniata</taxon>
        <taxon>Vertebrata</taxon>
        <taxon>Euteleostomi</taxon>
        <taxon>Actinopterygii</taxon>
        <taxon>Neopterygii</taxon>
        <taxon>Teleostei</taxon>
        <taxon>Protacanthopterygii</taxon>
        <taxon>Salmoniformes</taxon>
        <taxon>Salmonidae</taxon>
        <taxon>Salmoninae</taxon>
        <taxon>Salmo</taxon>
    </lineage>
</organism>
<feature type="domain" description="Cell morphogenesis central region" evidence="4">
    <location>
        <begin position="1475"/>
        <end position="1522"/>
    </location>
</feature>
<reference evidence="7" key="1">
    <citation type="submission" date="2025-08" db="UniProtKB">
        <authorList>
            <consortium name="RefSeq"/>
        </authorList>
    </citation>
    <scope>IDENTIFICATION</scope>
</reference>
<feature type="compositionally biased region" description="Polar residues" evidence="1">
    <location>
        <begin position="2597"/>
        <end position="2616"/>
    </location>
</feature>
<protein>
    <submittedName>
        <fullName evidence="7">Protein furry homolog-like isoform X19</fullName>
    </submittedName>
</protein>
<feature type="compositionally biased region" description="Polar residues" evidence="1">
    <location>
        <begin position="2704"/>
        <end position="2715"/>
    </location>
</feature>
<dbReference type="InterPro" id="IPR025614">
    <property type="entry name" value="Cell_morpho_N"/>
</dbReference>
<evidence type="ECO:0000256" key="1">
    <source>
        <dbReference type="SAM" id="MobiDB-lite"/>
    </source>
</evidence>
<proteinExistence type="predicted"/>
<feature type="region of interest" description="Disordered" evidence="1">
    <location>
        <begin position="2073"/>
        <end position="2104"/>
    </location>
</feature>
<gene>
    <name evidence="7" type="primary">fryl</name>
</gene>
<dbReference type="InterPro" id="IPR016024">
    <property type="entry name" value="ARM-type_fold"/>
</dbReference>
<feature type="region of interest" description="Disordered" evidence="1">
    <location>
        <begin position="1816"/>
        <end position="1836"/>
    </location>
</feature>
<dbReference type="PANTHER" id="PTHR12295:SF9">
    <property type="entry name" value="PROTEIN FURRY HOMOLOG-LIKE"/>
    <property type="match status" value="1"/>
</dbReference>
<keyword evidence="6" id="KW-1185">Reference proteome</keyword>
<feature type="domain" description="Cell morphogenesis protein C-terminal" evidence="3">
    <location>
        <begin position="2115"/>
        <end position="2370"/>
    </location>
</feature>
<feature type="region of interest" description="Disordered" evidence="1">
    <location>
        <begin position="2642"/>
        <end position="2672"/>
    </location>
</feature>
<evidence type="ECO:0000259" key="4">
    <source>
        <dbReference type="Pfam" id="PF14228"/>
    </source>
</evidence>
<dbReference type="Pfam" id="PF14225">
    <property type="entry name" value="MOR2-PAG1_C"/>
    <property type="match status" value="1"/>
</dbReference>
<sequence length="2927" mass="326764">MEFLRSLVPAVISGDVGAVESGGALPRETAPRLLRMKRLLAIGQTTEEDQQGLVNNSTTRPIRSNHIKASAPVNSLSRRRAPSVAPLTWEKRNAAAMSSIIIDPELKPGEFVIKSLFAEFAVLAEKKIEVVMAEPLEKLLSRSLQRGEDAQFDQLISSMSSVAEHCLPSLLRTLFDWYRRQSGTEDESYEYRPRSSTKSKGDEQHRDKDYLLERRDLAIDFIFCLVSVEVLKQIPLHPVPDTLVHEVLNLAFKHFKHKEGCSGPNTGNVHIIADLYAEVIGVLTQSKFQAVRKKFITELKELRQKEQSPYVVQSIISLIMGMKFFRVKMYPVEDFEASFQFMQECAQYFLEVKDKDIKHALAGLFVEILIPVAAAVKNEVNVPCLKNFVEMLYQTTFDLSSRKKHSLALYPLVTCLLCVSQKLFFLNNWHIFLTNCLSHLKMPSNNSIRKQIETLQNKDPKMSRVALESLYRLLWVYIIRIKCESNTVTQSRLLSIVSALFPKGSRSVVPRDTPLNIFVKIIQFIAQERLDFAMKEIIYDLLCVGKSHKTFTINPERMNIGLRAFLVIADSLQQKDGEPPMPTTGAIMPSGNTLRIKKIFLATTLTDEEAKVIGMSLYYPAVRKALDNMLRHLDKEVGRSMSMTNVQMSNKEPEDMITGERKPKIDLFRTCVAAIPRLIPDGMSRQDLIELLAKLTIHMDEELRGLAFTTLQALMVDFPEWREDVLSGFVYFIVREVTDIHPTLLDNAIKMLLQLISQWRQAVQTSNKQGPGSGPSLPLERSPLWGVLHVVEGLALVVLCSCRPATRRLAVNVLKEVRALHTALGIAKGDEELAIDVMDRQSASVLESFIHLTGADQTNLLYCPSGIDLQTLADWSSSPISHQFDVVSPSHIWVFAHVTQGQDPWVISLSSYLRQEHLPKHCPTALNYAWMFAYTRLQLLSPQVDINSPINAKKLNSLSSSGDSYVGLWRNYLILCCSSATSSPNSSSSSTSGSIRCSPPETLASTPDSGYSYDSKIIGTPSPSSLFKHVVPMMRSESMDITESLVLGFGRTSPVAFRELIEELNPIIKEALERRPENMKRRRRRDILRVQLVRIFELLADAGVISQTASGGLDGESHSLNSVLLEYVDLTRQLLEAENDKDSDTLKDIRCHFSALVANIIQNVPVHQRRTIFPQQSLRHSLFMLFSHWAGPFSIMFTPLDRYSDRNMQINRHQYCALKAMSAVLCCGPVADNVGLSSDGYLYKWLDNILDSQDRKVHQLGCEAVMLLLELNPDQSNLMFWAVDRCYTGSRRVASGCFRAIANVFHNRDYQFDTVVLLNLILFKAADSSRDIYEVAMQLLQILEPKLFRYAHKLEIQRTDGILSPPSPLPHLYSVSYYQLSEELARTYPELTLPIFSEVSQRIQTAHPGGRQVMLHYLLPWMNNVELVDLKPSPRRHDETPICEDEEDAHERDMMVNSRRWLRGEGWGSPHATTMVLNNLMYMTAKYGDEFAWSEIENVWTTLADSWPKNLKIILHFLISMSGVNSEPSFLPYVKRVVVYLGRDKTMQLLEELMCELDLTDPVSSAVTHMDNPPYYRITSSYKIPSVTSAGTTSSSNTMVPGPEAHHDSSKNKDPNMDDSSTHLDIYSGLNSNLNRQHHRLESRYSSSSGGSYEEEKGDSMPLYANWRLKVMDHNRPEPLPFPPTGGCWSPLVDYLPETNTPGVPIHRCNIAVILLTDLIVDHGVKVEWSAYLHLLLHSIFIGFDHQHPEVYEHCKRLLLHLLVVQGTNSSVQSLASVLLRNREYNDPKVLTVKPPPHGFNLTGMCDVVPDYQPSPMTDSGLSSSSTSSSISLGTGGTPLPHLTPTLINEVDVIAEQDEKVKALIEFVTSRKRGPLWNHEDVSPKNPNIKSADQLCVFLRHVVTVFKQSQSGFQLEQLLSEVALQTALSCSSRHYAGRSFQIFRALKQPLTAATLSDVLSRLVETVGDPGEEAQGFVIELLLTLESGIDTLADTVKNYDLLTALAKASAHEHLLGAKFAANRKSTGQLNLSSGGLFHHGHYPHGHARSNSLRASLMGERKGDRRRSNTLDIADRLGGSHGNLARTQSLSSLREGGGGGPGGEAIPPVDPTNLMATVFWIAASLLESDYEFEYLLALRLLNKLLGQLPLENTDSRERLETVQAKLKWYSFPGLLQLFLKGFTSASTQELTIHLLNKLISVSRHTLVDPSQVAGKRAGFPLNILCLLPHLIQHFDSPTPFCKETADKIAKVCAEEKSATLSNLAHMMSLYSTHSYSRDCTNWINVVCRYLHDAFAEITFNLVTYLAELLEKGLPSMQQSLLQIIYSLLSHIDLSAAPVKQFNLEIMKIISKYVQSPYWKEAQNILKLVVSRSASLVVPDEVQRSYSSESSGSPEIAFTRIFINSSKELPGKTLDFHFDISETPIIGHKYGDQRTAAGRNGKPQVIAVTRSTSSTSSGSNSNGLVPVSWKRPQLSQRRTREKLMNVLSLCGPESGIPKNPSVRHLACQTVVFSSNEDLDSSDQQTSLIPTVEEVVREEDMQGEDAGSEQQFGVFKDFDFLDVELEDAEEFQGESMDNFNWGVRRRSLDSMDKGEGDGDTPSLQECQYTGSTPSLNLTNQEDTDESSEEEVLSASQILTRSGLMNCDSAMDDATSNHVDSLQQSQESSSSALSEETTALLNSPALEMACSDSIQLPEDGVSMTAADELSSSVSTDTGFGSSAPALPPDPPELFDLTDSQDPHDNLDTAPPRLPTIDTPPGSLCEEGDSPTTLPLLPPIPDSPCGSVCEEDVTLALKELDERCEEEEADFSDMSSQDEGDQDGFPEIQASPPPSPFLSAILAAFQPVAYEDEEDAWRVHVNQMLSDTDGSSAVYTFHVFSRLFKAQQFPVCNNNGPPNALESTWASIPVERFRHLVESMPRRIEGKWGASQY</sequence>
<dbReference type="Pfam" id="PF19421">
    <property type="entry name" value="Fry_C"/>
    <property type="match status" value="1"/>
</dbReference>
<evidence type="ECO:0000313" key="7">
    <source>
        <dbReference type="RefSeq" id="XP_045543622.1"/>
    </source>
</evidence>
<dbReference type="Proteomes" id="UP001652741">
    <property type="component" value="Chromosome ssa10"/>
</dbReference>
<feature type="domain" description="Cell morphogenesis protein N-terminal" evidence="2">
    <location>
        <begin position="213"/>
        <end position="759"/>
    </location>
</feature>
<feature type="domain" description="Protein furry C-terminal" evidence="5">
    <location>
        <begin position="2402"/>
        <end position="2884"/>
    </location>
</feature>
<feature type="region of interest" description="Disordered" evidence="1">
    <location>
        <begin position="2798"/>
        <end position="2827"/>
    </location>
</feature>
<evidence type="ECO:0000259" key="2">
    <source>
        <dbReference type="Pfam" id="PF14222"/>
    </source>
</evidence>
<dbReference type="Pfam" id="PF14222">
    <property type="entry name" value="MOR2-PAG1_N"/>
    <property type="match status" value="1"/>
</dbReference>
<dbReference type="InterPro" id="IPR045842">
    <property type="entry name" value="Fry_C"/>
</dbReference>
<evidence type="ECO:0000313" key="6">
    <source>
        <dbReference type="Proteomes" id="UP001652741"/>
    </source>
</evidence>
<accession>A0ABM3CAN5</accession>
<dbReference type="PANTHER" id="PTHR12295">
    <property type="entry name" value="FURRY-RELATED"/>
    <property type="match status" value="1"/>
</dbReference>
<name>A0ABM3CAN5_SALSA</name>
<dbReference type="RefSeq" id="XP_045543622.1">
    <property type="nucleotide sequence ID" value="XM_045687666.1"/>
</dbReference>
<feature type="region of interest" description="Disordered" evidence="1">
    <location>
        <begin position="2586"/>
        <end position="2629"/>
    </location>
</feature>
<dbReference type="GeneID" id="106560257"/>